<dbReference type="EMBL" id="JACXVP010000010">
    <property type="protein sequence ID" value="KAG5579769.1"/>
    <property type="molecule type" value="Genomic_DNA"/>
</dbReference>
<proteinExistence type="predicted"/>
<comment type="caution">
    <text evidence="2">The sequence shown here is derived from an EMBL/GenBank/DDBJ whole genome shotgun (WGS) entry which is preliminary data.</text>
</comment>
<feature type="compositionally biased region" description="Polar residues" evidence="1">
    <location>
        <begin position="76"/>
        <end position="91"/>
    </location>
</feature>
<name>A0A9J5WVD9_SOLCO</name>
<protein>
    <submittedName>
        <fullName evidence="2">Uncharacterized protein</fullName>
    </submittedName>
</protein>
<dbReference type="Proteomes" id="UP000824120">
    <property type="component" value="Chromosome 10"/>
</dbReference>
<evidence type="ECO:0000313" key="2">
    <source>
        <dbReference type="EMBL" id="KAG5579769.1"/>
    </source>
</evidence>
<accession>A0A9J5WVD9</accession>
<evidence type="ECO:0000313" key="3">
    <source>
        <dbReference type="Proteomes" id="UP000824120"/>
    </source>
</evidence>
<organism evidence="2 3">
    <name type="scientific">Solanum commersonii</name>
    <name type="common">Commerson's wild potato</name>
    <name type="synonym">Commerson's nightshade</name>
    <dbReference type="NCBI Taxonomy" id="4109"/>
    <lineage>
        <taxon>Eukaryota</taxon>
        <taxon>Viridiplantae</taxon>
        <taxon>Streptophyta</taxon>
        <taxon>Embryophyta</taxon>
        <taxon>Tracheophyta</taxon>
        <taxon>Spermatophyta</taxon>
        <taxon>Magnoliopsida</taxon>
        <taxon>eudicotyledons</taxon>
        <taxon>Gunneridae</taxon>
        <taxon>Pentapetalae</taxon>
        <taxon>asterids</taxon>
        <taxon>lamiids</taxon>
        <taxon>Solanales</taxon>
        <taxon>Solanaceae</taxon>
        <taxon>Solanoideae</taxon>
        <taxon>Solaneae</taxon>
        <taxon>Solanum</taxon>
    </lineage>
</organism>
<sequence>MPNSSSYSKIHISPEVENLSSSNFFVLTPKESTLTPVCGVGEMDESTTPPTEVIVSPVLPSEDILACSPTLVLSGEKSQNSDTQSVTKPND</sequence>
<keyword evidence="3" id="KW-1185">Reference proteome</keyword>
<feature type="region of interest" description="Disordered" evidence="1">
    <location>
        <begin position="72"/>
        <end position="91"/>
    </location>
</feature>
<evidence type="ECO:0000256" key="1">
    <source>
        <dbReference type="SAM" id="MobiDB-lite"/>
    </source>
</evidence>
<reference evidence="2 3" key="1">
    <citation type="submission" date="2020-09" db="EMBL/GenBank/DDBJ databases">
        <title>De no assembly of potato wild relative species, Solanum commersonii.</title>
        <authorList>
            <person name="Cho K."/>
        </authorList>
    </citation>
    <scope>NUCLEOTIDE SEQUENCE [LARGE SCALE GENOMIC DNA]</scope>
    <source>
        <strain evidence="2">LZ3.2</strain>
        <tissue evidence="2">Leaf</tissue>
    </source>
</reference>
<dbReference type="AlphaFoldDB" id="A0A9J5WVD9"/>
<dbReference type="OrthoDB" id="1321189at2759"/>
<gene>
    <name evidence="2" type="ORF">H5410_050396</name>
</gene>